<dbReference type="CDD" id="cd01879">
    <property type="entry name" value="FeoB"/>
    <property type="match status" value="1"/>
</dbReference>
<dbReference type="Gene3D" id="1.10.287.1770">
    <property type="match status" value="1"/>
</dbReference>
<evidence type="ECO:0000256" key="9">
    <source>
        <dbReference type="ARBA" id="ARBA00023004"/>
    </source>
</evidence>
<dbReference type="Pfam" id="PF07670">
    <property type="entry name" value="Gate"/>
    <property type="match status" value="2"/>
</dbReference>
<feature type="transmembrane region" description="Helical" evidence="16">
    <location>
        <begin position="665"/>
        <end position="686"/>
    </location>
</feature>
<dbReference type="STRING" id="351659.SAMN05421784_12936"/>
<feature type="domain" description="FeoB-type G" evidence="17">
    <location>
        <begin position="4"/>
        <end position="170"/>
    </location>
</feature>
<dbReference type="GO" id="GO:0005525">
    <property type="term" value="F:GTP binding"/>
    <property type="evidence" value="ECO:0007669"/>
    <property type="project" value="UniProtKB-KW"/>
</dbReference>
<evidence type="ECO:0000256" key="10">
    <source>
        <dbReference type="ARBA" id="ARBA00023065"/>
    </source>
</evidence>
<dbReference type="Pfam" id="PF02421">
    <property type="entry name" value="FeoB_N"/>
    <property type="match status" value="1"/>
</dbReference>
<gene>
    <name evidence="18" type="ORF">SAMN05421784_12936</name>
</gene>
<dbReference type="InterPro" id="IPR041069">
    <property type="entry name" value="FeoB_Cyto"/>
</dbReference>
<dbReference type="NCBIfam" id="TIGR00437">
    <property type="entry name" value="feoB"/>
    <property type="match status" value="1"/>
</dbReference>
<feature type="transmembrane region" description="Helical" evidence="16">
    <location>
        <begin position="422"/>
        <end position="448"/>
    </location>
</feature>
<dbReference type="GO" id="GO:0005886">
    <property type="term" value="C:plasma membrane"/>
    <property type="evidence" value="ECO:0007669"/>
    <property type="project" value="UniProtKB-SubCell"/>
</dbReference>
<keyword evidence="4 16" id="KW-0410">Iron transport</keyword>
<feature type="transmembrane region" description="Helical" evidence="16">
    <location>
        <begin position="725"/>
        <end position="743"/>
    </location>
</feature>
<evidence type="ECO:0000256" key="16">
    <source>
        <dbReference type="RuleBase" id="RU362098"/>
    </source>
</evidence>
<feature type="transmembrane region" description="Helical" evidence="16">
    <location>
        <begin position="388"/>
        <end position="410"/>
    </location>
</feature>
<comment type="similarity">
    <text evidence="16">Belongs to the TRAFAC class TrmE-Era-EngA-EngB-Septin-like GTPase superfamily. FeoB GTPase (TC 9.A.8) family.</text>
</comment>
<dbReference type="NCBIfam" id="NF007105">
    <property type="entry name" value="PRK09554.1"/>
    <property type="match status" value="1"/>
</dbReference>
<sequence>MMKQLTIGLIGNPNAGKTTLFNQLTGSRQRVGNWAGVTVERKTGHFTTHDHQVELVDLPGTYSLTTISEQTSIDEQIACHYILSGGANMLINVVDASNLERNLYLSLQLIELGIPCIIALNMLDIAQSQHINIDVAALEQRLGCPVIPLVSTRATGIDALKKIIDNYPPKSNPVQVKFPDALLQEISLLSGQIADKFNPQQRRWLALQILEGDIYSLEISGLTPANQAESKTRLQQQIAEPDLIIAGARYEAINEICLSAIDARTATPNKLTRVLDSVILNRWLGLPIFLFIMYLMFVLAINIGGALQPIFDGASSAIFIDGMQWLGYTLHFPNWLTVFLAQGIGGGINTMLPLVPQIGMMYLFLSFLEDSGYMARAAFVMDRLMQAIGLPGKSFVPLIVGFGCNVPAVMGSRTLDAPRERLITIMMAPFMSCGARLAIFAVFAAAFFGKNGVSIVFSLYMLGIVIAILTGLLLKHTLMRGEASPFIMELPVYHVPHAKTLLLQTWQRLKGFVMRAGKVIVAASMFIGALNSFSFSGKTVDNINESALASVSRVITPVLEPIGVHPDNWQATVGLVTGAMAKEVVVGTLNTLYTAENITKQPFNPQEFNLLDRLKYAVAETWDSLKDTLTLSALSNPIEASKGDGDMDRSTMGTMSTKFGSAVSAYSYLIFVLLYVPCVSVMGAIARETSRGWMNFSILWGLNVAYSLSALFYQITTFSAHPQSSLITILTVILFNALVFIGLRRARSRVTVTLNND</sequence>
<feature type="binding site" evidence="14">
    <location>
        <begin position="57"/>
        <end position="60"/>
    </location>
    <ligand>
        <name>GTP</name>
        <dbReference type="ChEBI" id="CHEBI:37565"/>
        <label>1</label>
    </ligand>
</feature>
<keyword evidence="5" id="KW-0997">Cell inner membrane</keyword>
<feature type="binding site" evidence="14">
    <location>
        <begin position="121"/>
        <end position="124"/>
    </location>
    <ligand>
        <name>GTP</name>
        <dbReference type="ChEBI" id="CHEBI:37565"/>
        <label>1</label>
    </ligand>
</feature>
<feature type="binding site" evidence="15">
    <location>
        <position position="26"/>
    </location>
    <ligand>
        <name>Mg(2+)</name>
        <dbReference type="ChEBI" id="CHEBI:18420"/>
        <label>2</label>
    </ligand>
</feature>
<evidence type="ECO:0000256" key="1">
    <source>
        <dbReference type="ARBA" id="ARBA00004429"/>
    </source>
</evidence>
<feature type="binding site" evidence="14">
    <location>
        <begin position="36"/>
        <end position="40"/>
    </location>
    <ligand>
        <name>GTP</name>
        <dbReference type="ChEBI" id="CHEBI:37565"/>
        <label>1</label>
    </ligand>
</feature>
<keyword evidence="19" id="KW-1185">Reference proteome</keyword>
<feature type="binding site" evidence="14">
    <location>
        <begin position="11"/>
        <end position="18"/>
    </location>
    <ligand>
        <name>GTP</name>
        <dbReference type="ChEBI" id="CHEBI:37565"/>
        <label>1</label>
    </ligand>
</feature>
<dbReference type="InterPro" id="IPR027417">
    <property type="entry name" value="P-loop_NTPase"/>
</dbReference>
<reference evidence="19" key="1">
    <citation type="submission" date="2016-10" db="EMBL/GenBank/DDBJ databases">
        <authorList>
            <person name="Varghese N."/>
            <person name="Submissions S."/>
        </authorList>
    </citation>
    <scope>NUCLEOTIDE SEQUENCE [LARGE SCALE GENOMIC DNA]</scope>
    <source>
        <strain evidence="19">DSM 18168</strain>
    </source>
</reference>
<keyword evidence="9 16" id="KW-0408">Iron</keyword>
<keyword evidence="6 16" id="KW-0812">Transmembrane</keyword>
<comment type="function">
    <text evidence="16">Probable transporter of a GTP-driven Fe(2+) uptake system.</text>
</comment>
<dbReference type="Gene3D" id="3.40.50.300">
    <property type="entry name" value="P-loop containing nucleotide triphosphate hydrolases"/>
    <property type="match status" value="1"/>
</dbReference>
<evidence type="ECO:0000256" key="14">
    <source>
        <dbReference type="PIRSR" id="PIRSR603373-1"/>
    </source>
</evidence>
<dbReference type="AlphaFoldDB" id="A0A1I7JB87"/>
<feature type="binding site" evidence="14">
    <location>
        <begin position="150"/>
        <end position="152"/>
    </location>
    <ligand>
        <name>GTP</name>
        <dbReference type="ChEBI" id="CHEBI:37565"/>
        <label>1</label>
    </ligand>
</feature>
<dbReference type="GO" id="GO:0015093">
    <property type="term" value="F:ferrous iron transmembrane transporter activity"/>
    <property type="evidence" value="ECO:0007669"/>
    <property type="project" value="UniProtKB-UniRule"/>
</dbReference>
<organism evidence="18 19">
    <name type="scientific">Xenorhabdus koppenhoeferi</name>
    <dbReference type="NCBI Taxonomy" id="351659"/>
    <lineage>
        <taxon>Bacteria</taxon>
        <taxon>Pseudomonadati</taxon>
        <taxon>Pseudomonadota</taxon>
        <taxon>Gammaproteobacteria</taxon>
        <taxon>Enterobacterales</taxon>
        <taxon>Morganellaceae</taxon>
        <taxon>Xenorhabdus</taxon>
    </lineage>
</organism>
<evidence type="ECO:0000313" key="18">
    <source>
        <dbReference type="EMBL" id="SFU82383.1"/>
    </source>
</evidence>
<accession>A0A1I7JB87</accession>
<evidence type="ECO:0000256" key="15">
    <source>
        <dbReference type="PIRSR" id="PIRSR603373-2"/>
    </source>
</evidence>
<dbReference type="Pfam" id="PF07664">
    <property type="entry name" value="FeoB_C"/>
    <property type="match status" value="1"/>
</dbReference>
<evidence type="ECO:0000256" key="7">
    <source>
        <dbReference type="ARBA" id="ARBA00022741"/>
    </source>
</evidence>
<keyword evidence="12 16" id="KW-0472">Membrane</keyword>
<keyword evidence="15" id="KW-0479">Metal-binding</keyword>
<keyword evidence="11 14" id="KW-0342">GTP-binding</keyword>
<feature type="transmembrane region" description="Helical" evidence="16">
    <location>
        <begin position="454"/>
        <end position="474"/>
    </location>
</feature>
<keyword evidence="7 14" id="KW-0547">Nucleotide-binding</keyword>
<feature type="transmembrane region" description="Helical" evidence="16">
    <location>
        <begin position="351"/>
        <end position="368"/>
    </location>
</feature>
<dbReference type="GO" id="GO:0046872">
    <property type="term" value="F:metal ion binding"/>
    <property type="evidence" value="ECO:0007669"/>
    <property type="project" value="UniProtKB-KW"/>
</dbReference>
<dbReference type="Pfam" id="PF17910">
    <property type="entry name" value="FeoB_Cyto"/>
    <property type="match status" value="1"/>
</dbReference>
<dbReference type="FunFam" id="3.40.50.300:FF:000426">
    <property type="entry name" value="Ferrous iron transport protein B"/>
    <property type="match status" value="1"/>
</dbReference>
<evidence type="ECO:0000256" key="6">
    <source>
        <dbReference type="ARBA" id="ARBA00022692"/>
    </source>
</evidence>
<dbReference type="InterPro" id="IPR050860">
    <property type="entry name" value="FeoB_GTPase"/>
</dbReference>
<dbReference type="PANTHER" id="PTHR43185:SF1">
    <property type="entry name" value="FE(2+) TRANSPORTER FEOB"/>
    <property type="match status" value="1"/>
</dbReference>
<keyword evidence="15" id="KW-0460">Magnesium</keyword>
<feature type="transmembrane region" description="Helical" evidence="16">
    <location>
        <begin position="283"/>
        <end position="305"/>
    </location>
</feature>
<evidence type="ECO:0000256" key="11">
    <source>
        <dbReference type="ARBA" id="ARBA00023134"/>
    </source>
</evidence>
<evidence type="ECO:0000256" key="8">
    <source>
        <dbReference type="ARBA" id="ARBA00022989"/>
    </source>
</evidence>
<evidence type="ECO:0000259" key="17">
    <source>
        <dbReference type="PROSITE" id="PS51711"/>
    </source>
</evidence>
<dbReference type="PROSITE" id="PS51711">
    <property type="entry name" value="G_FEOB"/>
    <property type="match status" value="1"/>
</dbReference>
<proteinExistence type="inferred from homology"/>
<protein>
    <recommendedName>
        <fullName evidence="13 16">Ferrous iron transport protein B</fullName>
    </recommendedName>
</protein>
<keyword evidence="2 16" id="KW-0813">Transport</keyword>
<keyword evidence="8 16" id="KW-1133">Transmembrane helix</keyword>
<dbReference type="InterPro" id="IPR011640">
    <property type="entry name" value="Fe2_transport_prot_B_C"/>
</dbReference>
<evidence type="ECO:0000313" key="19">
    <source>
        <dbReference type="Proteomes" id="UP000242496"/>
    </source>
</evidence>
<evidence type="ECO:0000256" key="13">
    <source>
        <dbReference type="NCBIfam" id="TIGR00437"/>
    </source>
</evidence>
<evidence type="ECO:0000256" key="12">
    <source>
        <dbReference type="ARBA" id="ARBA00023136"/>
    </source>
</evidence>
<comment type="subcellular location">
    <subcellularLocation>
        <location evidence="1 16">Cell inner membrane</location>
        <topology evidence="1 16">Multi-pass membrane protein</topology>
    </subcellularLocation>
</comment>
<evidence type="ECO:0000256" key="5">
    <source>
        <dbReference type="ARBA" id="ARBA00022519"/>
    </source>
</evidence>
<feature type="binding site" evidence="15">
    <location>
        <position position="22"/>
    </location>
    <ligand>
        <name>Mg(2+)</name>
        <dbReference type="ChEBI" id="CHEBI:18420"/>
        <label>1</label>
    </ligand>
</feature>
<evidence type="ECO:0000256" key="3">
    <source>
        <dbReference type="ARBA" id="ARBA00022475"/>
    </source>
</evidence>
<name>A0A1I7JB87_9GAMM</name>
<evidence type="ECO:0000256" key="4">
    <source>
        <dbReference type="ARBA" id="ARBA00022496"/>
    </source>
</evidence>
<dbReference type="InterPro" id="IPR030389">
    <property type="entry name" value="G_FEOB_dom"/>
</dbReference>
<feature type="binding site" evidence="15">
    <location>
        <position position="25"/>
    </location>
    <ligand>
        <name>Mg(2+)</name>
        <dbReference type="ChEBI" id="CHEBI:18420"/>
        <label>2</label>
    </ligand>
</feature>
<dbReference type="PANTHER" id="PTHR43185">
    <property type="entry name" value="FERROUS IRON TRANSPORT PROTEIN B"/>
    <property type="match status" value="1"/>
</dbReference>
<dbReference type="EMBL" id="FPBJ01000029">
    <property type="protein sequence ID" value="SFU82383.1"/>
    <property type="molecule type" value="Genomic_DNA"/>
</dbReference>
<feature type="transmembrane region" description="Helical" evidence="16">
    <location>
        <begin position="693"/>
        <end position="713"/>
    </location>
</feature>
<keyword evidence="10" id="KW-0406">Ion transport</keyword>
<dbReference type="InterPro" id="IPR011642">
    <property type="entry name" value="Gate_dom"/>
</dbReference>
<dbReference type="InterPro" id="IPR003373">
    <property type="entry name" value="Fe2_transport_prot-B"/>
</dbReference>
<keyword evidence="3" id="KW-1003">Cell membrane</keyword>
<dbReference type="SUPFAM" id="SSF52540">
    <property type="entry name" value="P-loop containing nucleoside triphosphate hydrolases"/>
    <property type="match status" value="1"/>
</dbReference>
<dbReference type="Proteomes" id="UP000242496">
    <property type="component" value="Unassembled WGS sequence"/>
</dbReference>
<evidence type="ECO:0000256" key="2">
    <source>
        <dbReference type="ARBA" id="ARBA00022448"/>
    </source>
</evidence>